<accession>A0A0D8JIA4</accession>
<dbReference type="InterPro" id="IPR009057">
    <property type="entry name" value="Homeodomain-like_sf"/>
</dbReference>
<evidence type="ECO:0000256" key="3">
    <source>
        <dbReference type="ARBA" id="ARBA00023163"/>
    </source>
</evidence>
<dbReference type="SMART" id="SM00342">
    <property type="entry name" value="HTH_ARAC"/>
    <property type="match status" value="1"/>
</dbReference>
<dbReference type="InterPro" id="IPR018060">
    <property type="entry name" value="HTH_AraC"/>
</dbReference>
<dbReference type="Gene3D" id="3.30.70.3090">
    <property type="entry name" value="ORF SCO4226, nickel-binding ferredoxin-like monomer"/>
    <property type="match status" value="1"/>
</dbReference>
<dbReference type="Gene3D" id="1.10.10.60">
    <property type="entry name" value="Homeodomain-like"/>
    <property type="match status" value="1"/>
</dbReference>
<evidence type="ECO:0000256" key="2">
    <source>
        <dbReference type="ARBA" id="ARBA00023125"/>
    </source>
</evidence>
<sequence length="369" mass="42655">MPYFIDNHELNGDTQSEAIAQKHLKDIKVQHLYNCRKLGYWFDEKRKVAFCLFEAPNRSCIEELHKKEHGNVTNHIVEVDSRVIDFFLKQIQSQPQAEMVDINNMNTQPLTTIVALSIDSNELYGLELDERRALVRLFKKLVIDYCKHFKGTFIVRDQYASQLTFETASAAVYCALKIHKEFAPILGNLQRKLFLKVGISGCFLENISNSEFQQSVKLAKRLCYVATTQILATLEVRNLFQSESMKVVIKGDRIKSVSPDDARFLTTLMDYMEKHWKNHDLHASMLEQHLGCSKSQIYRRMKMLIAQSPNSFIKTYRLNRAKQLLRDKSGNISEIAFDTGFSSPSYFSKCFQEEYGIKPSSFQAEMIKA</sequence>
<organism evidence="5 6">
    <name type="scientific">Draconibacterium sediminis</name>
    <dbReference type="NCBI Taxonomy" id="1544798"/>
    <lineage>
        <taxon>Bacteria</taxon>
        <taxon>Pseudomonadati</taxon>
        <taxon>Bacteroidota</taxon>
        <taxon>Bacteroidia</taxon>
        <taxon>Marinilabiliales</taxon>
        <taxon>Prolixibacteraceae</taxon>
        <taxon>Draconibacterium</taxon>
    </lineage>
</organism>
<comment type="caution">
    <text evidence="5">The sequence shown here is derived from an EMBL/GenBank/DDBJ whole genome shotgun (WGS) entry which is preliminary data.</text>
</comment>
<dbReference type="InterPro" id="IPR025336">
    <property type="entry name" value="SCO4226-like"/>
</dbReference>
<dbReference type="PROSITE" id="PS00041">
    <property type="entry name" value="HTH_ARAC_FAMILY_1"/>
    <property type="match status" value="1"/>
</dbReference>
<dbReference type="STRING" id="1544798.LH29_09625"/>
<proteinExistence type="predicted"/>
<dbReference type="Pfam" id="PF14026">
    <property type="entry name" value="SCO4226-like"/>
    <property type="match status" value="1"/>
</dbReference>
<dbReference type="EMBL" id="JRHC01000001">
    <property type="protein sequence ID" value="KJF45583.1"/>
    <property type="molecule type" value="Genomic_DNA"/>
</dbReference>
<dbReference type="Pfam" id="PF12833">
    <property type="entry name" value="HTH_18"/>
    <property type="match status" value="1"/>
</dbReference>
<dbReference type="SUPFAM" id="SSF46689">
    <property type="entry name" value="Homeodomain-like"/>
    <property type="match status" value="1"/>
</dbReference>
<feature type="domain" description="HTH araC/xylS-type" evidence="4">
    <location>
        <begin position="266"/>
        <end position="365"/>
    </location>
</feature>
<evidence type="ECO:0000313" key="6">
    <source>
        <dbReference type="Proteomes" id="UP000032544"/>
    </source>
</evidence>
<keyword evidence="3" id="KW-0804">Transcription</keyword>
<dbReference type="InterPro" id="IPR018062">
    <property type="entry name" value="HTH_AraC-typ_CS"/>
</dbReference>
<dbReference type="PANTHER" id="PTHR43280:SF2">
    <property type="entry name" value="HTH-TYPE TRANSCRIPTIONAL REGULATOR EXSA"/>
    <property type="match status" value="1"/>
</dbReference>
<dbReference type="AlphaFoldDB" id="A0A0D8JIA4"/>
<reference evidence="5 6" key="1">
    <citation type="submission" date="2014-09" db="EMBL/GenBank/DDBJ databases">
        <title>Draft Genome Sequence of Draconibacterium sp. JN14CK-3.</title>
        <authorList>
            <person name="Dong C."/>
            <person name="Lai Q."/>
            <person name="Shao Z."/>
        </authorList>
    </citation>
    <scope>NUCLEOTIDE SEQUENCE [LARGE SCALE GENOMIC DNA]</scope>
    <source>
        <strain evidence="5 6">JN14CK-3</strain>
    </source>
</reference>
<dbReference type="PROSITE" id="PS01124">
    <property type="entry name" value="HTH_ARAC_FAMILY_2"/>
    <property type="match status" value="1"/>
</dbReference>
<name>A0A0D8JIA4_9BACT</name>
<gene>
    <name evidence="5" type="ORF">LH29_09625</name>
</gene>
<protein>
    <recommendedName>
        <fullName evidence="4">HTH araC/xylS-type domain-containing protein</fullName>
    </recommendedName>
</protein>
<evidence type="ECO:0000256" key="1">
    <source>
        <dbReference type="ARBA" id="ARBA00023015"/>
    </source>
</evidence>
<evidence type="ECO:0000313" key="5">
    <source>
        <dbReference type="EMBL" id="KJF45583.1"/>
    </source>
</evidence>
<dbReference type="OrthoDB" id="1116352at2"/>
<dbReference type="GO" id="GO:0003700">
    <property type="term" value="F:DNA-binding transcription factor activity"/>
    <property type="evidence" value="ECO:0007669"/>
    <property type="project" value="InterPro"/>
</dbReference>
<dbReference type="InterPro" id="IPR042557">
    <property type="entry name" value="SCO4226"/>
</dbReference>
<dbReference type="PRINTS" id="PR00032">
    <property type="entry name" value="HTHARAC"/>
</dbReference>
<dbReference type="PANTHER" id="PTHR43280">
    <property type="entry name" value="ARAC-FAMILY TRANSCRIPTIONAL REGULATOR"/>
    <property type="match status" value="1"/>
</dbReference>
<keyword evidence="2" id="KW-0238">DNA-binding</keyword>
<dbReference type="Proteomes" id="UP000032544">
    <property type="component" value="Unassembled WGS sequence"/>
</dbReference>
<evidence type="ECO:0000259" key="4">
    <source>
        <dbReference type="PROSITE" id="PS01124"/>
    </source>
</evidence>
<dbReference type="RefSeq" id="WP_045028000.1">
    <property type="nucleotide sequence ID" value="NZ_JRHC01000001.1"/>
</dbReference>
<dbReference type="GO" id="GO:0043565">
    <property type="term" value="F:sequence-specific DNA binding"/>
    <property type="evidence" value="ECO:0007669"/>
    <property type="project" value="InterPro"/>
</dbReference>
<keyword evidence="6" id="KW-1185">Reference proteome</keyword>
<keyword evidence="1" id="KW-0805">Transcription regulation</keyword>
<dbReference type="InterPro" id="IPR020449">
    <property type="entry name" value="Tscrpt_reg_AraC-type_HTH"/>
</dbReference>